<keyword evidence="1" id="KW-0732">Signal</keyword>
<evidence type="ECO:0000313" key="3">
    <source>
        <dbReference type="Proteomes" id="UP001187192"/>
    </source>
</evidence>
<proteinExistence type="predicted"/>
<feature type="chain" id="PRO_5041725604" description="Transmembrane protein" evidence="1">
    <location>
        <begin position="30"/>
        <end position="66"/>
    </location>
</feature>
<accession>A0AA88AR89</accession>
<evidence type="ECO:0008006" key="4">
    <source>
        <dbReference type="Google" id="ProtNLM"/>
    </source>
</evidence>
<protein>
    <recommendedName>
        <fullName evidence="4">Transmembrane protein</fullName>
    </recommendedName>
</protein>
<evidence type="ECO:0000256" key="1">
    <source>
        <dbReference type="SAM" id="SignalP"/>
    </source>
</evidence>
<gene>
    <name evidence="2" type="ORF">TIFTF001_020082</name>
</gene>
<dbReference type="EMBL" id="BTGU01000035">
    <property type="protein sequence ID" value="GMN50923.1"/>
    <property type="molecule type" value="Genomic_DNA"/>
</dbReference>
<name>A0AA88AR89_FICCA</name>
<dbReference type="Proteomes" id="UP001187192">
    <property type="component" value="Unassembled WGS sequence"/>
</dbReference>
<dbReference type="AlphaFoldDB" id="A0AA88AR89"/>
<comment type="caution">
    <text evidence="2">The sequence shown here is derived from an EMBL/GenBank/DDBJ whole genome shotgun (WGS) entry which is preliminary data.</text>
</comment>
<keyword evidence="3" id="KW-1185">Reference proteome</keyword>
<feature type="signal peptide" evidence="1">
    <location>
        <begin position="1"/>
        <end position="29"/>
    </location>
</feature>
<reference evidence="2" key="1">
    <citation type="submission" date="2023-07" db="EMBL/GenBank/DDBJ databases">
        <title>draft genome sequence of fig (Ficus carica).</title>
        <authorList>
            <person name="Takahashi T."/>
            <person name="Nishimura K."/>
        </authorList>
    </citation>
    <scope>NUCLEOTIDE SEQUENCE</scope>
</reference>
<sequence length="66" mass="7044">MAKTNVNTIFFNLYLLLSLVLIIVSMADANLFETSTQISTAPGSSLVSGFVSTAPQSEDPHSSTKH</sequence>
<evidence type="ECO:0000313" key="2">
    <source>
        <dbReference type="EMBL" id="GMN50923.1"/>
    </source>
</evidence>
<organism evidence="2 3">
    <name type="scientific">Ficus carica</name>
    <name type="common">Common fig</name>
    <dbReference type="NCBI Taxonomy" id="3494"/>
    <lineage>
        <taxon>Eukaryota</taxon>
        <taxon>Viridiplantae</taxon>
        <taxon>Streptophyta</taxon>
        <taxon>Embryophyta</taxon>
        <taxon>Tracheophyta</taxon>
        <taxon>Spermatophyta</taxon>
        <taxon>Magnoliopsida</taxon>
        <taxon>eudicotyledons</taxon>
        <taxon>Gunneridae</taxon>
        <taxon>Pentapetalae</taxon>
        <taxon>rosids</taxon>
        <taxon>fabids</taxon>
        <taxon>Rosales</taxon>
        <taxon>Moraceae</taxon>
        <taxon>Ficeae</taxon>
        <taxon>Ficus</taxon>
    </lineage>
</organism>